<dbReference type="KEGG" id="tba:TERMP_01940"/>
<keyword evidence="1" id="KW-0472">Membrane</keyword>
<evidence type="ECO:0000256" key="1">
    <source>
        <dbReference type="SAM" id="Phobius"/>
    </source>
</evidence>
<dbReference type="EMBL" id="CP002372">
    <property type="protein sequence ID" value="ADT84915.1"/>
    <property type="molecule type" value="Genomic_DNA"/>
</dbReference>
<dbReference type="NCBIfam" id="TIGR00304">
    <property type="entry name" value="TIGR00304 family membrane protein"/>
    <property type="match status" value="1"/>
</dbReference>
<accession>F0LL08</accession>
<keyword evidence="3" id="KW-1185">Reference proteome</keyword>
<protein>
    <recommendedName>
        <fullName evidence="4">DUF131 domain-containing protein</fullName>
    </recommendedName>
</protein>
<proteinExistence type="predicted"/>
<evidence type="ECO:0008006" key="4">
    <source>
        <dbReference type="Google" id="ProtNLM"/>
    </source>
</evidence>
<dbReference type="HOGENOM" id="CLU_149108_3_0_2"/>
<dbReference type="eggNOG" id="arCOG02717">
    <property type="taxonomic scope" value="Archaea"/>
</dbReference>
<feature type="transmembrane region" description="Helical" evidence="1">
    <location>
        <begin position="41"/>
        <end position="63"/>
    </location>
</feature>
<dbReference type="Pfam" id="PF01998">
    <property type="entry name" value="DUF131"/>
    <property type="match status" value="1"/>
</dbReference>
<feature type="transmembrane region" description="Helical" evidence="1">
    <location>
        <begin position="92"/>
        <end position="113"/>
    </location>
</feature>
<keyword evidence="1" id="KW-1133">Transmembrane helix</keyword>
<evidence type="ECO:0000313" key="3">
    <source>
        <dbReference type="Proteomes" id="UP000007478"/>
    </source>
</evidence>
<evidence type="ECO:0000313" key="2">
    <source>
        <dbReference type="EMBL" id="ADT84915.1"/>
    </source>
</evidence>
<keyword evidence="1" id="KW-0812">Transmembrane</keyword>
<organism evidence="2 3">
    <name type="scientific">Thermococcus barophilus (strain DSM 11836 / MP)</name>
    <dbReference type="NCBI Taxonomy" id="391623"/>
    <lineage>
        <taxon>Archaea</taxon>
        <taxon>Methanobacteriati</taxon>
        <taxon>Methanobacteriota</taxon>
        <taxon>Thermococci</taxon>
        <taxon>Thermococcales</taxon>
        <taxon>Thermococcaceae</taxon>
        <taxon>Thermococcus</taxon>
    </lineage>
</organism>
<dbReference type="InterPro" id="IPR002849">
    <property type="entry name" value="DUF131"/>
</dbReference>
<reference evidence="2 3" key="1">
    <citation type="journal article" date="2011" name="J. Bacteriol.">
        <title>Complete genome sequence of the hyperthermophilic, piezophilic, heterotrophic, and carboxydotrophic archaeon Thermococcus barophilus MP.</title>
        <authorList>
            <person name="Vannier P."/>
            <person name="Marteinsson V.T."/>
            <person name="Fridjonsson O.H."/>
            <person name="Oger P."/>
            <person name="Jebbar M."/>
        </authorList>
    </citation>
    <scope>NUCLEOTIDE SEQUENCE [LARGE SCALE GENOMIC DNA]</scope>
    <source>
        <strain evidence="3">DSM 11836 / MP</strain>
    </source>
</reference>
<sequence length="117" mass="12671">MSSRSTITSIIELSGFALITFRLSFKNLQKYNLMMAMKGELLIIAGIAMIFIGFLLVFIGTLMTAAGGEAEVEGGGVIMIGPIPIVFGTQRGATLAMILAIILMLLWIFMALLNRRV</sequence>
<dbReference type="Proteomes" id="UP000007478">
    <property type="component" value="Chromosome"/>
</dbReference>
<dbReference type="PATRIC" id="fig|391623.17.peg.1939"/>
<name>F0LL08_THEBM</name>
<gene>
    <name evidence="2" type="ordered locus">TERMP_01940</name>
</gene>
<dbReference type="AlphaFoldDB" id="F0LL08"/>